<evidence type="ECO:0000259" key="6">
    <source>
        <dbReference type="Pfam" id="PF01011"/>
    </source>
</evidence>
<feature type="transmembrane region" description="Helical" evidence="5">
    <location>
        <begin position="120"/>
        <end position="139"/>
    </location>
</feature>
<dbReference type="InterPro" id="IPR002372">
    <property type="entry name" value="PQQ_rpt_dom"/>
</dbReference>
<name>A0ABY1QPW1_9SPHN</name>
<comment type="cofactor">
    <cofactor evidence="1">
        <name>pyrroloquinoline quinone</name>
        <dbReference type="ChEBI" id="CHEBI:58442"/>
    </cofactor>
</comment>
<dbReference type="InterPro" id="IPR018391">
    <property type="entry name" value="PQQ_b-propeller_rpt"/>
</dbReference>
<evidence type="ECO:0000313" key="8">
    <source>
        <dbReference type="Proteomes" id="UP001157910"/>
    </source>
</evidence>
<dbReference type="PANTHER" id="PTHR32303">
    <property type="entry name" value="QUINOPROTEIN ALCOHOL DEHYDROGENASE (CYTOCHROME C)"/>
    <property type="match status" value="1"/>
</dbReference>
<keyword evidence="5" id="KW-1133">Transmembrane helix</keyword>
<sequence>MNAPHKPSILLRLLGALIGLMGLGLAAAGIWLIALGGSWYYLIAGLALLATAVLLFRRQAAALWCYAALLVGTMIWAVWEVGLDFWSLAPRGDILVLVGVVLVLPRIVRRLGAARWPGPAWPLVGSLVLAALIALGSGLSDRFNMDGELPGARAQANADLYSGVPQQDWTAYGRSWRGDRWSPLNQITPANAGKLEKVWEFHTGDLQRKTDPEEFTYEVTPIKVGDLVYFCSPHNIVFAVDAETGQEAWRYDPNIRSSKQMQHLTCRGVSYHSASRPGAETSATGDCRNRIIMGTNDARLIALDARTGRLCPGFGDNGQVDLWPGAPEHPRGWWQVTSPPLIIDNLAILGGAVYDNKSTFMPSGVVRAYDVVTGEPVWAFDPGNPEDTTPKEAGAGAYVPSSPNSWTIAAADAQLGLVYIPTGMAAIDQWGGRRTPETERFASAIVALDAKTGKVRWVYQTVHHDLWDMDVPAQPALIDLDLPDRGRVPALVQSTKTGNLFVLDRRTGEPVFPVTERPVPGGAVAGDRTSPTQPFSSVSLMPEKPVTEADMWGATMFDQLACRIAFQRLRYEGPFTPPSEQGTLVFPGNFGVMDWGGMAYDPVRMIAIAHPNYIAFVDKLIPRENPTDPRAAAASDEPQGPSGGSDLAGSDIKGFNPNHGAPYAVALNAFRSALGLPCQAPPWGYVTGIDLVTGKKVWQHRNGTTRDQSPIPLPFKMGVPSLGGPIVTAGGVAFLGSALDYYLRAYDVTTGEVLWRGRLPAGGQATPMSYWSAESGRQFVVIAAGGHGSLGTKAGDSIVAYALPKSAR</sequence>
<evidence type="ECO:0000256" key="4">
    <source>
        <dbReference type="SAM" id="MobiDB-lite"/>
    </source>
</evidence>
<keyword evidence="5" id="KW-0472">Membrane</keyword>
<dbReference type="NCBIfam" id="TIGR03074">
    <property type="entry name" value="PQQ_membr_DH"/>
    <property type="match status" value="1"/>
</dbReference>
<dbReference type="EMBL" id="FXUI01000008">
    <property type="protein sequence ID" value="SMP75545.1"/>
    <property type="molecule type" value="Genomic_DNA"/>
</dbReference>
<dbReference type="InterPro" id="IPR017511">
    <property type="entry name" value="PQQ_mDH"/>
</dbReference>
<feature type="domain" description="Pyrrolo-quinoline quinone repeat" evidence="6">
    <location>
        <begin position="169"/>
        <end position="780"/>
    </location>
</feature>
<dbReference type="PANTHER" id="PTHR32303:SF4">
    <property type="entry name" value="QUINOPROTEIN GLUCOSE DEHYDROGENASE"/>
    <property type="match status" value="1"/>
</dbReference>
<organism evidence="7 8">
    <name type="scientific">Novosphingobium panipatense</name>
    <dbReference type="NCBI Taxonomy" id="428991"/>
    <lineage>
        <taxon>Bacteria</taxon>
        <taxon>Pseudomonadati</taxon>
        <taxon>Pseudomonadota</taxon>
        <taxon>Alphaproteobacteria</taxon>
        <taxon>Sphingomonadales</taxon>
        <taxon>Sphingomonadaceae</taxon>
        <taxon>Novosphingobium</taxon>
    </lineage>
</organism>
<feature type="transmembrane region" description="Helical" evidence="5">
    <location>
        <begin position="9"/>
        <end position="33"/>
    </location>
</feature>
<comment type="similarity">
    <text evidence="2">Belongs to the bacterial PQQ dehydrogenase family.</text>
</comment>
<dbReference type="InterPro" id="IPR011047">
    <property type="entry name" value="Quinoprotein_ADH-like_sf"/>
</dbReference>
<gene>
    <name evidence="7" type="ORF">SAMN06296065_10881</name>
</gene>
<protein>
    <submittedName>
        <fullName evidence="7">Quinoprotein glucose dehydrogenase</fullName>
    </submittedName>
</protein>
<dbReference type="RefSeq" id="WP_283406641.1">
    <property type="nucleotide sequence ID" value="NZ_FXUI01000008.1"/>
</dbReference>
<accession>A0ABY1QPW1</accession>
<feature type="transmembrane region" description="Helical" evidence="5">
    <location>
        <begin position="63"/>
        <end position="79"/>
    </location>
</feature>
<evidence type="ECO:0000256" key="2">
    <source>
        <dbReference type="ARBA" id="ARBA00008156"/>
    </source>
</evidence>
<feature type="transmembrane region" description="Helical" evidence="5">
    <location>
        <begin position="85"/>
        <end position="108"/>
    </location>
</feature>
<comment type="caution">
    <text evidence="7">The sequence shown here is derived from an EMBL/GenBank/DDBJ whole genome shotgun (WGS) entry which is preliminary data.</text>
</comment>
<dbReference type="Proteomes" id="UP001157910">
    <property type="component" value="Unassembled WGS sequence"/>
</dbReference>
<reference evidence="7 8" key="1">
    <citation type="submission" date="2017-05" db="EMBL/GenBank/DDBJ databases">
        <authorList>
            <person name="Varghese N."/>
            <person name="Submissions S."/>
        </authorList>
    </citation>
    <scope>NUCLEOTIDE SEQUENCE [LARGE SCALE GENOMIC DNA]</scope>
    <source>
        <strain evidence="7 8">SM16</strain>
    </source>
</reference>
<dbReference type="SUPFAM" id="SSF50998">
    <property type="entry name" value="Quinoprotein alcohol dehydrogenase-like"/>
    <property type="match status" value="1"/>
</dbReference>
<evidence type="ECO:0000256" key="3">
    <source>
        <dbReference type="ARBA" id="ARBA00023002"/>
    </source>
</evidence>
<feature type="transmembrane region" description="Helical" evidence="5">
    <location>
        <begin position="39"/>
        <end position="56"/>
    </location>
</feature>
<feature type="region of interest" description="Disordered" evidence="4">
    <location>
        <begin position="625"/>
        <end position="651"/>
    </location>
</feature>
<dbReference type="CDD" id="cd10280">
    <property type="entry name" value="PQQ_mGDH"/>
    <property type="match status" value="1"/>
</dbReference>
<feature type="compositionally biased region" description="Polar residues" evidence="4">
    <location>
        <begin position="529"/>
        <end position="539"/>
    </location>
</feature>
<proteinExistence type="inferred from homology"/>
<keyword evidence="5" id="KW-0812">Transmembrane</keyword>
<dbReference type="SMART" id="SM00564">
    <property type="entry name" value="PQQ"/>
    <property type="match status" value="5"/>
</dbReference>
<keyword evidence="3" id="KW-0560">Oxidoreductase</keyword>
<evidence type="ECO:0000313" key="7">
    <source>
        <dbReference type="EMBL" id="SMP75545.1"/>
    </source>
</evidence>
<evidence type="ECO:0000256" key="5">
    <source>
        <dbReference type="SAM" id="Phobius"/>
    </source>
</evidence>
<dbReference type="Pfam" id="PF01011">
    <property type="entry name" value="PQQ"/>
    <property type="match status" value="1"/>
</dbReference>
<feature type="region of interest" description="Disordered" evidence="4">
    <location>
        <begin position="515"/>
        <end position="539"/>
    </location>
</feature>
<keyword evidence="8" id="KW-1185">Reference proteome</keyword>
<dbReference type="Gene3D" id="2.140.10.10">
    <property type="entry name" value="Quinoprotein alcohol dehydrogenase-like superfamily"/>
    <property type="match status" value="1"/>
</dbReference>
<evidence type="ECO:0000256" key="1">
    <source>
        <dbReference type="ARBA" id="ARBA00001931"/>
    </source>
</evidence>